<dbReference type="Gene3D" id="3.60.21.10">
    <property type="match status" value="1"/>
</dbReference>
<name>A0A0F8XU41_9ZZZZ</name>
<comment type="caution">
    <text evidence="1">The sequence shown here is derived from an EMBL/GenBank/DDBJ whole genome shotgun (WGS) entry which is preliminary data.</text>
</comment>
<reference evidence="1" key="1">
    <citation type="journal article" date="2015" name="Nature">
        <title>Complex archaea that bridge the gap between prokaryotes and eukaryotes.</title>
        <authorList>
            <person name="Spang A."/>
            <person name="Saw J.H."/>
            <person name="Jorgensen S.L."/>
            <person name="Zaremba-Niedzwiedzka K."/>
            <person name="Martijn J."/>
            <person name="Lind A.E."/>
            <person name="van Eijk R."/>
            <person name="Schleper C."/>
            <person name="Guy L."/>
            <person name="Ettema T.J."/>
        </authorList>
    </citation>
    <scope>NUCLEOTIDE SEQUENCE</scope>
</reference>
<accession>A0A0F8XU41</accession>
<dbReference type="InterPro" id="IPR029052">
    <property type="entry name" value="Metallo-depent_PP-like"/>
</dbReference>
<evidence type="ECO:0000313" key="1">
    <source>
        <dbReference type="EMBL" id="KKK64755.1"/>
    </source>
</evidence>
<proteinExistence type="predicted"/>
<dbReference type="EMBL" id="LAZR01060879">
    <property type="protein sequence ID" value="KKK64755.1"/>
    <property type="molecule type" value="Genomic_DNA"/>
</dbReference>
<organism evidence="1">
    <name type="scientific">marine sediment metagenome</name>
    <dbReference type="NCBI Taxonomy" id="412755"/>
    <lineage>
        <taxon>unclassified sequences</taxon>
        <taxon>metagenomes</taxon>
        <taxon>ecological metagenomes</taxon>
    </lineage>
</organism>
<protein>
    <submittedName>
        <fullName evidence="1">Uncharacterized protein</fullName>
    </submittedName>
</protein>
<sequence>MLAKSCLSCYEMGSINYYLEKTDIEKLSYEDHDSLEVIEIVYKFCVTVSCLINGKMITFSHYSISIDNSDYCFHGHSHSKKPQKGLQRDVSVDNSNFCPLSYRKLTEIMKKR</sequence>
<dbReference type="AlphaFoldDB" id="A0A0F8XU41"/>
<gene>
    <name evidence="1" type="ORF">LCGC14_2981000</name>
</gene>